<dbReference type="PANTHER" id="PTHR10185:SF17">
    <property type="entry name" value="GM01519P-RELATED"/>
    <property type="match status" value="1"/>
</dbReference>
<dbReference type="OMA" id="DHESIYV"/>
<proteinExistence type="predicted"/>
<dbReference type="PROSITE" id="PS50035">
    <property type="entry name" value="PLD"/>
    <property type="match status" value="1"/>
</dbReference>
<dbReference type="SUPFAM" id="SSF56024">
    <property type="entry name" value="Phospholipase D/nuclease"/>
    <property type="match status" value="1"/>
</dbReference>
<evidence type="ECO:0000313" key="2">
    <source>
        <dbReference type="EMBL" id="KII69767.1"/>
    </source>
</evidence>
<feature type="domain" description="PLD phosphodiesterase" evidence="1">
    <location>
        <begin position="117"/>
        <end position="144"/>
    </location>
</feature>
<gene>
    <name evidence="2" type="ORF">RF11_12650</name>
</gene>
<name>A0A0C2N785_THEKT</name>
<keyword evidence="3" id="KW-1185">Reference proteome</keyword>
<dbReference type="InterPro" id="IPR001736">
    <property type="entry name" value="PLipase_D/transphosphatidylase"/>
</dbReference>
<sequence>MFFIAETIPGSLNLKPGIKHPSIGESILSLIKNAKSSIDIGSIYCSLLNDGTPTPSDQIGRSIYNELVRAAKRGIKIRFLLTKPNEQFQEPEAENLVKLCPKMITLGYLDLNKLTQHGGIQHMKCFIVDHESIYVGSANCDWRAYSEVAEIGIFGIKSGDAATCIQNFYNYLWHEIDTPSTTQKRTSCDYESTPNQGTFSFHKILAG</sequence>
<evidence type="ECO:0000313" key="3">
    <source>
        <dbReference type="Proteomes" id="UP000031668"/>
    </source>
</evidence>
<protein>
    <submittedName>
        <fullName evidence="2">Phospholipase D Z</fullName>
    </submittedName>
</protein>
<dbReference type="InterPro" id="IPR025202">
    <property type="entry name" value="PLD-like_dom"/>
</dbReference>
<dbReference type="OrthoDB" id="1923775at2759"/>
<dbReference type="EMBL" id="JWZT01002281">
    <property type="protein sequence ID" value="KII69767.1"/>
    <property type="molecule type" value="Genomic_DNA"/>
</dbReference>
<dbReference type="AlphaFoldDB" id="A0A0C2N785"/>
<dbReference type="Gene3D" id="3.30.870.10">
    <property type="entry name" value="Endonuclease Chain A"/>
    <property type="match status" value="1"/>
</dbReference>
<comment type="caution">
    <text evidence="2">The sequence shown here is derived from an EMBL/GenBank/DDBJ whole genome shotgun (WGS) entry which is preliminary data.</text>
</comment>
<reference evidence="2 3" key="1">
    <citation type="journal article" date="2014" name="Genome Biol. Evol.">
        <title>The genome of the myxosporean Thelohanellus kitauei shows adaptations to nutrient acquisition within its fish host.</title>
        <authorList>
            <person name="Yang Y."/>
            <person name="Xiong J."/>
            <person name="Zhou Z."/>
            <person name="Huo F."/>
            <person name="Miao W."/>
            <person name="Ran C."/>
            <person name="Liu Y."/>
            <person name="Zhang J."/>
            <person name="Feng J."/>
            <person name="Wang M."/>
            <person name="Wang M."/>
            <person name="Wang L."/>
            <person name="Yao B."/>
        </authorList>
    </citation>
    <scope>NUCLEOTIDE SEQUENCE [LARGE SCALE GENOMIC DNA]</scope>
    <source>
        <strain evidence="2">Wuqing</strain>
    </source>
</reference>
<dbReference type="GO" id="GO:0003824">
    <property type="term" value="F:catalytic activity"/>
    <property type="evidence" value="ECO:0007669"/>
    <property type="project" value="InterPro"/>
</dbReference>
<dbReference type="InterPro" id="IPR050874">
    <property type="entry name" value="Diverse_PLD-related"/>
</dbReference>
<dbReference type="PANTHER" id="PTHR10185">
    <property type="entry name" value="PHOSPHOLIPASE D - RELATED"/>
    <property type="match status" value="1"/>
</dbReference>
<dbReference type="Pfam" id="PF13091">
    <property type="entry name" value="PLDc_2"/>
    <property type="match status" value="1"/>
</dbReference>
<organism evidence="2 3">
    <name type="scientific">Thelohanellus kitauei</name>
    <name type="common">Myxosporean</name>
    <dbReference type="NCBI Taxonomy" id="669202"/>
    <lineage>
        <taxon>Eukaryota</taxon>
        <taxon>Metazoa</taxon>
        <taxon>Cnidaria</taxon>
        <taxon>Myxozoa</taxon>
        <taxon>Myxosporea</taxon>
        <taxon>Bivalvulida</taxon>
        <taxon>Platysporina</taxon>
        <taxon>Myxobolidae</taxon>
        <taxon>Thelohanellus</taxon>
    </lineage>
</organism>
<dbReference type="Proteomes" id="UP000031668">
    <property type="component" value="Unassembled WGS sequence"/>
</dbReference>
<evidence type="ECO:0000259" key="1">
    <source>
        <dbReference type="PROSITE" id="PS50035"/>
    </source>
</evidence>
<dbReference type="SMART" id="SM00155">
    <property type="entry name" value="PLDc"/>
    <property type="match status" value="1"/>
</dbReference>
<accession>A0A0C2N785</accession>